<dbReference type="Proteomes" id="UP001159363">
    <property type="component" value="Chromosome 4"/>
</dbReference>
<dbReference type="EMBL" id="JARBHB010000005">
    <property type="protein sequence ID" value="KAJ8883714.1"/>
    <property type="molecule type" value="Genomic_DNA"/>
</dbReference>
<evidence type="ECO:0000313" key="2">
    <source>
        <dbReference type="Proteomes" id="UP001159363"/>
    </source>
</evidence>
<keyword evidence="2" id="KW-1185">Reference proteome</keyword>
<protein>
    <submittedName>
        <fullName evidence="1">Uncharacterized protein</fullName>
    </submittedName>
</protein>
<proteinExistence type="predicted"/>
<evidence type="ECO:0000313" key="1">
    <source>
        <dbReference type="EMBL" id="KAJ8883714.1"/>
    </source>
</evidence>
<accession>A0ABQ9HHD5</accession>
<name>A0ABQ9HHD5_9NEOP</name>
<comment type="caution">
    <text evidence="1">The sequence shown here is derived from an EMBL/GenBank/DDBJ whole genome shotgun (WGS) entry which is preliminary data.</text>
</comment>
<gene>
    <name evidence="1" type="ORF">PR048_015568</name>
</gene>
<sequence length="159" mass="18819">MARILFTKRNKKIEERKIETNQKVGKKEKLKARSGTNFDQVNTTISEDDLVHLESLEEWCMPCEEENIMAFENILEDNDVLHLQYFWVGKRGHHYRYVCIIQDVQGEHLKVLGIRCMDKTEKVFIIKEDDIFFINRSQVEEILLTPEMNAGGARLHYIF</sequence>
<organism evidence="1 2">
    <name type="scientific">Dryococelus australis</name>
    <dbReference type="NCBI Taxonomy" id="614101"/>
    <lineage>
        <taxon>Eukaryota</taxon>
        <taxon>Metazoa</taxon>
        <taxon>Ecdysozoa</taxon>
        <taxon>Arthropoda</taxon>
        <taxon>Hexapoda</taxon>
        <taxon>Insecta</taxon>
        <taxon>Pterygota</taxon>
        <taxon>Neoptera</taxon>
        <taxon>Polyneoptera</taxon>
        <taxon>Phasmatodea</taxon>
        <taxon>Verophasmatodea</taxon>
        <taxon>Anareolatae</taxon>
        <taxon>Phasmatidae</taxon>
        <taxon>Eurycanthinae</taxon>
        <taxon>Dryococelus</taxon>
    </lineage>
</organism>
<reference evidence="1 2" key="1">
    <citation type="submission" date="2023-02" db="EMBL/GenBank/DDBJ databases">
        <title>LHISI_Scaffold_Assembly.</title>
        <authorList>
            <person name="Stuart O.P."/>
            <person name="Cleave R."/>
            <person name="Magrath M.J.L."/>
            <person name="Mikheyev A.S."/>
        </authorList>
    </citation>
    <scope>NUCLEOTIDE SEQUENCE [LARGE SCALE GENOMIC DNA]</scope>
    <source>
        <strain evidence="1">Daus_M_001</strain>
        <tissue evidence="1">Leg muscle</tissue>
    </source>
</reference>